<proteinExistence type="predicted"/>
<name>A0A512CDW5_9BACT</name>
<dbReference type="Proteomes" id="UP000321301">
    <property type="component" value="Unassembled WGS sequence"/>
</dbReference>
<accession>A0A512CDW5</accession>
<dbReference type="InterPro" id="IPR015995">
    <property type="entry name" value="MlrC_N"/>
</dbReference>
<evidence type="ECO:0000313" key="3">
    <source>
        <dbReference type="EMBL" id="GEO22402.1"/>
    </source>
</evidence>
<dbReference type="InterPro" id="IPR009197">
    <property type="entry name" value="MlrC"/>
</dbReference>
<gene>
    <name evidence="3" type="ORF">CQA01_29360</name>
</gene>
<organism evidence="3 4">
    <name type="scientific">Cyclobacterium qasimii</name>
    <dbReference type="NCBI Taxonomy" id="1350429"/>
    <lineage>
        <taxon>Bacteria</taxon>
        <taxon>Pseudomonadati</taxon>
        <taxon>Bacteroidota</taxon>
        <taxon>Cytophagia</taxon>
        <taxon>Cytophagales</taxon>
        <taxon>Cyclobacteriaceae</taxon>
        <taxon>Cyclobacterium</taxon>
    </lineage>
</organism>
<reference evidence="3 4" key="1">
    <citation type="submission" date="2019-07" db="EMBL/GenBank/DDBJ databases">
        <title>Whole genome shotgun sequence of Cyclobacterium qasimii NBRC 106168.</title>
        <authorList>
            <person name="Hosoyama A."/>
            <person name="Uohara A."/>
            <person name="Ohji S."/>
            <person name="Ichikawa N."/>
        </authorList>
    </citation>
    <scope>NUCLEOTIDE SEQUENCE [LARGE SCALE GENOMIC DNA]</scope>
    <source>
        <strain evidence="3 4">NBRC 106168</strain>
    </source>
</reference>
<protein>
    <submittedName>
        <fullName evidence="3">Microcystinase C</fullName>
    </submittedName>
</protein>
<dbReference type="RefSeq" id="WP_020891250.1">
    <property type="nucleotide sequence ID" value="NZ_BJYV01000015.1"/>
</dbReference>
<dbReference type="EMBL" id="BJYV01000015">
    <property type="protein sequence ID" value="GEO22402.1"/>
    <property type="molecule type" value="Genomic_DNA"/>
</dbReference>
<dbReference type="InterPro" id="IPR010799">
    <property type="entry name" value="MlrC_C"/>
</dbReference>
<dbReference type="Pfam" id="PF07364">
    <property type="entry name" value="DUF1485"/>
    <property type="match status" value="1"/>
</dbReference>
<evidence type="ECO:0000259" key="2">
    <source>
        <dbReference type="Pfam" id="PF07364"/>
    </source>
</evidence>
<keyword evidence="4" id="KW-1185">Reference proteome</keyword>
<feature type="domain" description="Microcystin LR degradation protein MlrC C-terminal" evidence="1">
    <location>
        <begin position="331"/>
        <end position="514"/>
    </location>
</feature>
<sequence length="525" mass="57469">MKKTIILRIAIVIPLVLFAFNSVFAQKKPVIGVAGIAHESNSFSSQLTTLDLFDFKLGETQKELSEKFFSFANSQTISSGYIEGSKRFGLELYPTVVTRARPMGPVTDNAFDTMMGEIIKQLKAGPKLDGILLNLHGAMVVESYPSGDEEIVRRVRKAFGPKMPIIVTHDFHANVTPDMVKLSNVLITFKENPHLDTFDRGLQAAKIMAEMVKEGVKPTQAIVKAPMVYNIVYQSTFSNPLLPITTESKKLEENEKVLAVSVSGGYQYADVPWMGPSVIVVTDNDPELAQKEAQRLSDMLWDSRDKTILDSPQPAEAVKMAMEHDGRPVVLIDMGDNIGGGSTGDSSFLLEELIKQGAQGWVMVIADPEAYAIAANAGVGNDFDFEVGGKTDDMHGKPVRVKGQVRSLNVGRYLETEVRHGGGRYWNMGHTAVIQVEGSTLDEPNLLLLTTLASSPNSAHQLISNGVYVERQKIIVAKGNIAPRAAYEPFASLLIQVDSPGSTAVNPTWFNFKRARKGMFGMGDY</sequence>
<evidence type="ECO:0000313" key="4">
    <source>
        <dbReference type="Proteomes" id="UP000321301"/>
    </source>
</evidence>
<comment type="caution">
    <text evidence="3">The sequence shown here is derived from an EMBL/GenBank/DDBJ whole genome shotgun (WGS) entry which is preliminary data.</text>
</comment>
<dbReference type="PIRSF" id="PIRSF012702">
    <property type="entry name" value="UCP012702"/>
    <property type="match status" value="1"/>
</dbReference>
<dbReference type="Pfam" id="PF07171">
    <property type="entry name" value="MlrC_C"/>
    <property type="match status" value="1"/>
</dbReference>
<dbReference type="AlphaFoldDB" id="A0A512CDW5"/>
<feature type="domain" description="Microcystin LR degradation protein MlrC N-terminal" evidence="2">
    <location>
        <begin position="31"/>
        <end position="322"/>
    </location>
</feature>
<evidence type="ECO:0000259" key="1">
    <source>
        <dbReference type="Pfam" id="PF07171"/>
    </source>
</evidence>